<reference evidence="2" key="2">
    <citation type="submission" date="2018-03" db="EMBL/GenBank/DDBJ databases">
        <title>The Triticum urartu genome reveals the dynamic nature of wheat genome evolution.</title>
        <authorList>
            <person name="Ling H."/>
            <person name="Ma B."/>
            <person name="Shi X."/>
            <person name="Liu H."/>
            <person name="Dong L."/>
            <person name="Sun H."/>
            <person name="Cao Y."/>
            <person name="Gao Q."/>
            <person name="Zheng S."/>
            <person name="Li Y."/>
            <person name="Yu Y."/>
            <person name="Du H."/>
            <person name="Qi M."/>
            <person name="Li Y."/>
            <person name="Yu H."/>
            <person name="Cui Y."/>
            <person name="Wang N."/>
            <person name="Chen C."/>
            <person name="Wu H."/>
            <person name="Zhao Y."/>
            <person name="Zhang J."/>
            <person name="Li Y."/>
            <person name="Zhou W."/>
            <person name="Zhang B."/>
            <person name="Hu W."/>
            <person name="Eijk M."/>
            <person name="Tang J."/>
            <person name="Witsenboer H."/>
            <person name="Zhao S."/>
            <person name="Li Z."/>
            <person name="Zhang A."/>
            <person name="Wang D."/>
            <person name="Liang C."/>
        </authorList>
    </citation>
    <scope>NUCLEOTIDE SEQUENCE [LARGE SCALE GENOMIC DNA]</scope>
    <source>
        <strain evidence="2">cv. G1812</strain>
    </source>
</reference>
<evidence type="ECO:0000256" key="1">
    <source>
        <dbReference type="SAM" id="MobiDB-lite"/>
    </source>
</evidence>
<dbReference type="RefSeq" id="XP_048537947.1">
    <property type="nucleotide sequence ID" value="XM_048681990.1"/>
</dbReference>
<sequence>MARDTASSSSHGVKNFPAHGLLFLSSSVWKARSLLLPPSGKSCLRRSFTKNPFPFFRQATQPIAPAPSPRHAPAACSAALPPTLPPLRLLRRLATRRPPPPLVSPLLFLRTRRSRGKDPLFCKARDFPAPAAVLMSWRELGLDLEAWKILELLVLELLIHQFLLQTPSGCCGIRRRGGRRPRHGEDEDLLQPHATAPCSSCRCHFPPRAGGLMMEDPPSSLHRRRCCRICSAPAARSPTVAQRLEEDLVQRNGVRVRMLLPLISAEAAKEAGGSHGVVPAEAEEEAGRSRGQSIRSRGNNRGGRRHSSCEQVGGGGQRKRTGQSKRTSGSSGRDSCTPSFQRVASPVPH</sequence>
<dbReference type="AlphaFoldDB" id="A0A8R7P7J4"/>
<reference evidence="2" key="3">
    <citation type="submission" date="2022-06" db="UniProtKB">
        <authorList>
            <consortium name="EnsemblPlants"/>
        </authorList>
    </citation>
    <scope>IDENTIFICATION</scope>
</reference>
<organism evidence="2 3">
    <name type="scientific">Triticum urartu</name>
    <name type="common">Red wild einkorn</name>
    <name type="synonym">Crithodium urartu</name>
    <dbReference type="NCBI Taxonomy" id="4572"/>
    <lineage>
        <taxon>Eukaryota</taxon>
        <taxon>Viridiplantae</taxon>
        <taxon>Streptophyta</taxon>
        <taxon>Embryophyta</taxon>
        <taxon>Tracheophyta</taxon>
        <taxon>Spermatophyta</taxon>
        <taxon>Magnoliopsida</taxon>
        <taxon>Liliopsida</taxon>
        <taxon>Poales</taxon>
        <taxon>Poaceae</taxon>
        <taxon>BOP clade</taxon>
        <taxon>Pooideae</taxon>
        <taxon>Triticodae</taxon>
        <taxon>Triticeae</taxon>
        <taxon>Triticinae</taxon>
        <taxon>Triticum</taxon>
    </lineage>
</organism>
<feature type="compositionally biased region" description="Polar residues" evidence="1">
    <location>
        <begin position="324"/>
        <end position="342"/>
    </location>
</feature>
<feature type="compositionally biased region" description="Low complexity" evidence="1">
    <location>
        <begin position="289"/>
        <end position="299"/>
    </location>
</feature>
<proteinExistence type="predicted"/>
<dbReference type="OrthoDB" id="10618997at2759"/>
<dbReference type="GeneID" id="125516615"/>
<keyword evidence="3" id="KW-1185">Reference proteome</keyword>
<dbReference type="Gramene" id="TuG1812G0100002860.01.T01">
    <property type="protein sequence ID" value="TuG1812G0100002860.01.T01"/>
    <property type="gene ID" value="TuG1812G0100002860.01"/>
</dbReference>
<evidence type="ECO:0000313" key="3">
    <source>
        <dbReference type="Proteomes" id="UP000015106"/>
    </source>
</evidence>
<dbReference type="Proteomes" id="UP000015106">
    <property type="component" value="Chromosome 1"/>
</dbReference>
<evidence type="ECO:0000313" key="2">
    <source>
        <dbReference type="EnsemblPlants" id="TuG1812G0100002860.01.T01"/>
    </source>
</evidence>
<gene>
    <name evidence="2" type="primary">LOC125516615</name>
</gene>
<accession>A0A8R7P7J4</accession>
<protein>
    <submittedName>
        <fullName evidence="2">Uncharacterized protein</fullName>
    </submittedName>
</protein>
<dbReference type="EnsemblPlants" id="TuG1812G0100002860.01.T01">
    <property type="protein sequence ID" value="TuG1812G0100002860.01.T01"/>
    <property type="gene ID" value="TuG1812G0100002860.01"/>
</dbReference>
<name>A0A8R7P7J4_TRIUA</name>
<dbReference type="KEGG" id="tua:125516615"/>
<reference evidence="3" key="1">
    <citation type="journal article" date="2013" name="Nature">
        <title>Draft genome of the wheat A-genome progenitor Triticum urartu.</title>
        <authorList>
            <person name="Ling H.Q."/>
            <person name="Zhao S."/>
            <person name="Liu D."/>
            <person name="Wang J."/>
            <person name="Sun H."/>
            <person name="Zhang C."/>
            <person name="Fan H."/>
            <person name="Li D."/>
            <person name="Dong L."/>
            <person name="Tao Y."/>
            <person name="Gao C."/>
            <person name="Wu H."/>
            <person name="Li Y."/>
            <person name="Cui Y."/>
            <person name="Guo X."/>
            <person name="Zheng S."/>
            <person name="Wang B."/>
            <person name="Yu K."/>
            <person name="Liang Q."/>
            <person name="Yang W."/>
            <person name="Lou X."/>
            <person name="Chen J."/>
            <person name="Feng M."/>
            <person name="Jian J."/>
            <person name="Zhang X."/>
            <person name="Luo G."/>
            <person name="Jiang Y."/>
            <person name="Liu J."/>
            <person name="Wang Z."/>
            <person name="Sha Y."/>
            <person name="Zhang B."/>
            <person name="Wu H."/>
            <person name="Tang D."/>
            <person name="Shen Q."/>
            <person name="Xue P."/>
            <person name="Zou S."/>
            <person name="Wang X."/>
            <person name="Liu X."/>
            <person name="Wang F."/>
            <person name="Yang Y."/>
            <person name="An X."/>
            <person name="Dong Z."/>
            <person name="Zhang K."/>
            <person name="Zhang X."/>
            <person name="Luo M.C."/>
            <person name="Dvorak J."/>
            <person name="Tong Y."/>
            <person name="Wang J."/>
            <person name="Yang H."/>
            <person name="Li Z."/>
            <person name="Wang D."/>
            <person name="Zhang A."/>
            <person name="Wang J."/>
        </authorList>
    </citation>
    <scope>NUCLEOTIDE SEQUENCE</scope>
    <source>
        <strain evidence="3">cv. G1812</strain>
    </source>
</reference>
<feature type="region of interest" description="Disordered" evidence="1">
    <location>
        <begin position="269"/>
        <end position="349"/>
    </location>
</feature>